<evidence type="ECO:0000313" key="3">
    <source>
        <dbReference type="Proteomes" id="UP001205311"/>
    </source>
</evidence>
<accession>A0ABT1HQU0</accession>
<reference evidence="2 3" key="1">
    <citation type="submission" date="2022-06" db="EMBL/GenBank/DDBJ databases">
        <title>Genomic Encyclopedia of Archaeal and Bacterial Type Strains, Phase II (KMG-II): from individual species to whole genera.</title>
        <authorList>
            <person name="Goeker M."/>
        </authorList>
    </citation>
    <scope>NUCLEOTIDE SEQUENCE [LARGE SCALE GENOMIC DNA]</scope>
    <source>
        <strain evidence="2 3">DSM 40477</strain>
    </source>
</reference>
<gene>
    <name evidence="2" type="ORF">LX15_001572</name>
</gene>
<name>A0ABT1HQU0_STRSD</name>
<dbReference type="Proteomes" id="UP001205311">
    <property type="component" value="Unassembled WGS sequence"/>
</dbReference>
<evidence type="ECO:0000256" key="1">
    <source>
        <dbReference type="SAM" id="MobiDB-lite"/>
    </source>
</evidence>
<feature type="region of interest" description="Disordered" evidence="1">
    <location>
        <begin position="1"/>
        <end position="65"/>
    </location>
</feature>
<sequence>MRTTTPPSDGDQLDPAELPAALRRPADGDRHTAFDERVDGDLGPSAWAARRVGGPDSPVLAGGST</sequence>
<dbReference type="EMBL" id="JAMTCP010000005">
    <property type="protein sequence ID" value="MCP2257886.1"/>
    <property type="molecule type" value="Genomic_DNA"/>
</dbReference>
<comment type="caution">
    <text evidence="2">The sequence shown here is derived from an EMBL/GenBank/DDBJ whole genome shotgun (WGS) entry which is preliminary data.</text>
</comment>
<feature type="compositionally biased region" description="Basic and acidic residues" evidence="1">
    <location>
        <begin position="24"/>
        <end position="40"/>
    </location>
</feature>
<evidence type="ECO:0000313" key="2">
    <source>
        <dbReference type="EMBL" id="MCP2257886.1"/>
    </source>
</evidence>
<proteinExistence type="predicted"/>
<dbReference type="RefSeq" id="WP_253668825.1">
    <property type="nucleotide sequence ID" value="NZ_JAMTCP010000005.1"/>
</dbReference>
<feature type="compositionally biased region" description="Low complexity" evidence="1">
    <location>
        <begin position="13"/>
        <end position="23"/>
    </location>
</feature>
<keyword evidence="3" id="KW-1185">Reference proteome</keyword>
<protein>
    <submittedName>
        <fullName evidence="2">Uncharacterized protein</fullName>
    </submittedName>
</protein>
<organism evidence="2 3">
    <name type="scientific">Streptoalloteichus tenebrarius (strain ATCC 17920 / DSM 40477 / JCM 4838 / CBS 697.72 / NBRC 16177 / NCIMB 11028 / NRRL B-12390 / A12253. 1 / ISP 5477)</name>
    <name type="common">Streptomyces tenebrarius</name>
    <dbReference type="NCBI Taxonomy" id="1933"/>
    <lineage>
        <taxon>Bacteria</taxon>
        <taxon>Bacillati</taxon>
        <taxon>Actinomycetota</taxon>
        <taxon>Actinomycetes</taxon>
        <taxon>Pseudonocardiales</taxon>
        <taxon>Pseudonocardiaceae</taxon>
        <taxon>Streptoalloteichus</taxon>
    </lineage>
</organism>